<keyword evidence="1" id="KW-0732">Signal</keyword>
<sequence length="77" mass="8519">LRRNGFRAAATPLLLALSYLVKQPFALGAHLFVWVEAGGQGLLNRIHGIGISVACKSFYRESLAYSKGFLFRTLFFA</sequence>
<feature type="non-terminal residue" evidence="2">
    <location>
        <position position="1"/>
    </location>
</feature>
<protein>
    <submittedName>
        <fullName evidence="2">Putative ovule protein</fullName>
    </submittedName>
</protein>
<reference evidence="2" key="1">
    <citation type="submission" date="2015-12" db="EMBL/GenBank/DDBJ databases">
        <title>Gene expression during late stages of embryo sac development: a critical building block for successful pollen-pistil interactions.</title>
        <authorList>
            <person name="Liu Y."/>
            <person name="Joly V."/>
            <person name="Sabar M."/>
            <person name="Matton D.P."/>
        </authorList>
    </citation>
    <scope>NUCLEOTIDE SEQUENCE</scope>
</reference>
<dbReference type="EMBL" id="GEDG01030941">
    <property type="protein sequence ID" value="JAP11663.1"/>
    <property type="molecule type" value="Transcribed_RNA"/>
</dbReference>
<dbReference type="AlphaFoldDB" id="A0A0V0GU08"/>
<proteinExistence type="predicted"/>
<evidence type="ECO:0000313" key="2">
    <source>
        <dbReference type="EMBL" id="JAP11663.1"/>
    </source>
</evidence>
<feature type="signal peptide" evidence="1">
    <location>
        <begin position="1"/>
        <end position="28"/>
    </location>
</feature>
<evidence type="ECO:0000256" key="1">
    <source>
        <dbReference type="SAM" id="SignalP"/>
    </source>
</evidence>
<accession>A0A0V0GU08</accession>
<name>A0A0V0GU08_SOLCH</name>
<organism evidence="2">
    <name type="scientific">Solanum chacoense</name>
    <name type="common">Chaco potato</name>
    <dbReference type="NCBI Taxonomy" id="4108"/>
    <lineage>
        <taxon>Eukaryota</taxon>
        <taxon>Viridiplantae</taxon>
        <taxon>Streptophyta</taxon>
        <taxon>Embryophyta</taxon>
        <taxon>Tracheophyta</taxon>
        <taxon>Spermatophyta</taxon>
        <taxon>Magnoliopsida</taxon>
        <taxon>eudicotyledons</taxon>
        <taxon>Gunneridae</taxon>
        <taxon>Pentapetalae</taxon>
        <taxon>asterids</taxon>
        <taxon>lamiids</taxon>
        <taxon>Solanales</taxon>
        <taxon>Solanaceae</taxon>
        <taxon>Solanoideae</taxon>
        <taxon>Solaneae</taxon>
        <taxon>Solanum</taxon>
    </lineage>
</organism>
<feature type="chain" id="PRO_5006865518" evidence="1">
    <location>
        <begin position="29"/>
        <end position="77"/>
    </location>
</feature>